<dbReference type="KEGG" id="nlo:107223934"/>
<accession>A0A6J0BYB0</accession>
<feature type="signal peptide" evidence="1">
    <location>
        <begin position="1"/>
        <end position="25"/>
    </location>
</feature>
<dbReference type="RefSeq" id="XP_015519325.2">
    <property type="nucleotide sequence ID" value="XM_015663839.2"/>
</dbReference>
<evidence type="ECO:0000313" key="3">
    <source>
        <dbReference type="RefSeq" id="XP_015519325.2"/>
    </source>
</evidence>
<evidence type="ECO:0000256" key="1">
    <source>
        <dbReference type="SAM" id="SignalP"/>
    </source>
</evidence>
<feature type="chain" id="PRO_5046412135" evidence="1">
    <location>
        <begin position="26"/>
        <end position="150"/>
    </location>
</feature>
<keyword evidence="2" id="KW-1185">Reference proteome</keyword>
<name>A0A6J0BYB0_NEOLC</name>
<gene>
    <name evidence="3" type="primary">LOC107223934</name>
</gene>
<dbReference type="InParanoid" id="A0A6J0BYB0"/>
<sequence length="150" mass="16935">MHFSSTSSFAVVAIFACIGTLQIEASPSPIRYVTPKPGIDYRIRVVTPNPRIRYLRSVDEEGLLENPIEEKDLTRHSGAFLPIEEYSHFAQPSDEDVPETDITVEHAISKRSPERVVINYRPPPANGPRYARSANAEEAEEFMVAYEDEE</sequence>
<protein>
    <submittedName>
        <fullName evidence="3">Uncharacterized protein LOC107223934</fullName>
    </submittedName>
</protein>
<dbReference type="Proteomes" id="UP000829291">
    <property type="component" value="Chromosome 2"/>
</dbReference>
<dbReference type="AlphaFoldDB" id="A0A6J0BYB0"/>
<dbReference type="OrthoDB" id="7696761at2759"/>
<keyword evidence="1" id="KW-0732">Signal</keyword>
<organism evidence="3">
    <name type="scientific">Neodiprion lecontei</name>
    <name type="common">Redheaded pine sawfly</name>
    <dbReference type="NCBI Taxonomy" id="441921"/>
    <lineage>
        <taxon>Eukaryota</taxon>
        <taxon>Metazoa</taxon>
        <taxon>Ecdysozoa</taxon>
        <taxon>Arthropoda</taxon>
        <taxon>Hexapoda</taxon>
        <taxon>Insecta</taxon>
        <taxon>Pterygota</taxon>
        <taxon>Neoptera</taxon>
        <taxon>Endopterygota</taxon>
        <taxon>Hymenoptera</taxon>
        <taxon>Tenthredinoidea</taxon>
        <taxon>Diprionidae</taxon>
        <taxon>Diprioninae</taxon>
        <taxon>Neodiprion</taxon>
    </lineage>
</organism>
<reference evidence="3" key="1">
    <citation type="submission" date="2025-08" db="UniProtKB">
        <authorList>
            <consortium name="RefSeq"/>
        </authorList>
    </citation>
    <scope>IDENTIFICATION</scope>
    <source>
        <tissue evidence="3">Thorax and Abdomen</tissue>
    </source>
</reference>
<evidence type="ECO:0000313" key="2">
    <source>
        <dbReference type="Proteomes" id="UP000829291"/>
    </source>
</evidence>
<proteinExistence type="predicted"/>
<dbReference type="GeneID" id="107223934"/>